<keyword evidence="3" id="KW-1185">Reference proteome</keyword>
<organism evidence="2 3">
    <name type="scientific">Granulicella arctica</name>
    <dbReference type="NCBI Taxonomy" id="940613"/>
    <lineage>
        <taxon>Bacteria</taxon>
        <taxon>Pseudomonadati</taxon>
        <taxon>Acidobacteriota</taxon>
        <taxon>Terriglobia</taxon>
        <taxon>Terriglobales</taxon>
        <taxon>Acidobacteriaceae</taxon>
        <taxon>Granulicella</taxon>
    </lineage>
</organism>
<dbReference type="AlphaFoldDB" id="A0A7Y9PHH2"/>
<evidence type="ECO:0000313" key="3">
    <source>
        <dbReference type="Proteomes" id="UP000589520"/>
    </source>
</evidence>
<evidence type="ECO:0000256" key="1">
    <source>
        <dbReference type="SAM" id="MobiDB-lite"/>
    </source>
</evidence>
<sequence>MLPKNNTQLVSAIGNTRQLLNVREAAQHLGLEVDTVYKKFLLEEAPCIKLSRPLRRSGEKGGSAVGKTKRGKRAKWMVLVDYGSLPLGVRLASVSPGEVTLAKAALAEVKGPPSQRSSEAEAETRGR</sequence>
<reference evidence="2 3" key="1">
    <citation type="submission" date="2020-07" db="EMBL/GenBank/DDBJ databases">
        <title>Genomic Encyclopedia of Type Strains, Phase IV (KMG-V): Genome sequencing to study the core and pangenomes of soil and plant-associated prokaryotes.</title>
        <authorList>
            <person name="Whitman W."/>
        </authorList>
    </citation>
    <scope>NUCLEOTIDE SEQUENCE [LARGE SCALE GENOMIC DNA]</scope>
    <source>
        <strain evidence="2 3">X4EP2</strain>
    </source>
</reference>
<proteinExistence type="predicted"/>
<feature type="region of interest" description="Disordered" evidence="1">
    <location>
        <begin position="106"/>
        <end position="127"/>
    </location>
</feature>
<name>A0A7Y9PHH2_9BACT</name>
<dbReference type="RefSeq" id="WP_179490783.1">
    <property type="nucleotide sequence ID" value="NZ_JACCCW010000002.1"/>
</dbReference>
<accession>A0A7Y9PHH2</accession>
<dbReference type="Proteomes" id="UP000589520">
    <property type="component" value="Unassembled WGS sequence"/>
</dbReference>
<feature type="compositionally biased region" description="Basic and acidic residues" evidence="1">
    <location>
        <begin position="118"/>
        <end position="127"/>
    </location>
</feature>
<protein>
    <recommendedName>
        <fullName evidence="4">DNA-binding protein</fullName>
    </recommendedName>
</protein>
<dbReference type="EMBL" id="JACCCW010000002">
    <property type="protein sequence ID" value="NYF79844.1"/>
    <property type="molecule type" value="Genomic_DNA"/>
</dbReference>
<comment type="caution">
    <text evidence="2">The sequence shown here is derived from an EMBL/GenBank/DDBJ whole genome shotgun (WGS) entry which is preliminary data.</text>
</comment>
<gene>
    <name evidence="2" type="ORF">HDF17_002164</name>
</gene>
<evidence type="ECO:0000313" key="2">
    <source>
        <dbReference type="EMBL" id="NYF79844.1"/>
    </source>
</evidence>
<evidence type="ECO:0008006" key="4">
    <source>
        <dbReference type="Google" id="ProtNLM"/>
    </source>
</evidence>